<dbReference type="EMBL" id="KF900653">
    <property type="protein sequence ID" value="AIF02514.1"/>
    <property type="molecule type" value="Genomic_DNA"/>
</dbReference>
<accession>A0A075GFH0</accession>
<organism evidence="1">
    <name type="scientific">uncultured marine group II/III euryarchaeote KM3_157_F12</name>
    <dbReference type="NCBI Taxonomy" id="1457905"/>
    <lineage>
        <taxon>Archaea</taxon>
        <taxon>Methanobacteriati</taxon>
        <taxon>Methanobacteriota</taxon>
        <taxon>environmental samples</taxon>
    </lineage>
</organism>
<proteinExistence type="predicted"/>
<sequence>MAASEFVKEWRAVASSLHKGIDWLEGFIQENQEFVIEKDDKLMVRGKLAIYSIDMAEVLSRIKNPLASSGSGLPRIGIQPLSGRGKTESVSLTDLVRSCIQVRNLDDEPSPDSLKSLLLFLMTDVDTFHAEGLQPLRDGLMTVYGLHKSPLSPQISKFIAEEFGGTYDEATAVAEIPGSAGWLWRLEYLTLVDDFRLSVRLPQRKNWKVLSEAVNEDDLFSWPSNIFEIMSYLRDAPKSILDEDYYLPMTLPKLLAPSHKPIRLFLEELEKRY</sequence>
<name>A0A075GFH0_9EURY</name>
<evidence type="ECO:0000313" key="1">
    <source>
        <dbReference type="EMBL" id="AIF02514.1"/>
    </source>
</evidence>
<reference evidence="1" key="1">
    <citation type="journal article" date="2014" name="Genome Biol. Evol.">
        <title>Pangenome evidence for extensive interdomain horizontal transfer affecting lineage core and shell genes in uncultured planktonic thaumarchaeota and euryarchaeota.</title>
        <authorList>
            <person name="Deschamps P."/>
            <person name="Zivanovic Y."/>
            <person name="Moreira D."/>
            <person name="Rodriguez-Valera F."/>
            <person name="Lopez-Garcia P."/>
        </authorList>
    </citation>
    <scope>NUCLEOTIDE SEQUENCE</scope>
</reference>
<dbReference type="AlphaFoldDB" id="A0A075GFH0"/>
<protein>
    <submittedName>
        <fullName evidence="1">Uncharacterized protein</fullName>
    </submittedName>
</protein>